<accession>A0A498MBG9</accession>
<organism evidence="4 5">
    <name type="scientific">Labeo rohita</name>
    <name type="common">Indian major carp</name>
    <name type="synonym">Cyprinus rohita</name>
    <dbReference type="NCBI Taxonomy" id="84645"/>
    <lineage>
        <taxon>Eukaryota</taxon>
        <taxon>Metazoa</taxon>
        <taxon>Chordata</taxon>
        <taxon>Craniata</taxon>
        <taxon>Vertebrata</taxon>
        <taxon>Euteleostomi</taxon>
        <taxon>Actinopterygii</taxon>
        <taxon>Neopterygii</taxon>
        <taxon>Teleostei</taxon>
        <taxon>Ostariophysi</taxon>
        <taxon>Cypriniformes</taxon>
        <taxon>Cyprinidae</taxon>
        <taxon>Labeoninae</taxon>
        <taxon>Labeonini</taxon>
        <taxon>Labeo</taxon>
    </lineage>
</organism>
<keyword evidence="3" id="KW-0732">Signal</keyword>
<keyword evidence="2" id="KW-0472">Membrane</keyword>
<evidence type="ECO:0000313" key="5">
    <source>
        <dbReference type="Proteomes" id="UP000290572"/>
    </source>
</evidence>
<dbReference type="PANTHER" id="PTHR47390">
    <property type="entry name" value="PODOPLANIN"/>
    <property type="match status" value="1"/>
</dbReference>
<protein>
    <submittedName>
        <fullName evidence="4">Podoplanin-like isoform X1</fullName>
    </submittedName>
</protein>
<reference evidence="4 5" key="1">
    <citation type="submission" date="2018-03" db="EMBL/GenBank/DDBJ databases">
        <title>Draft genome sequence of Rohu Carp (Labeo rohita).</title>
        <authorList>
            <person name="Das P."/>
            <person name="Kushwaha B."/>
            <person name="Joshi C.G."/>
            <person name="Kumar D."/>
            <person name="Nagpure N.S."/>
            <person name="Sahoo L."/>
            <person name="Das S.P."/>
            <person name="Bit A."/>
            <person name="Patnaik S."/>
            <person name="Meher P.K."/>
            <person name="Jayasankar P."/>
            <person name="Koringa P.G."/>
            <person name="Patel N.V."/>
            <person name="Hinsu A.T."/>
            <person name="Kumar R."/>
            <person name="Pandey M."/>
            <person name="Agarwal S."/>
            <person name="Srivastava S."/>
            <person name="Singh M."/>
            <person name="Iquebal M.A."/>
            <person name="Jaiswal S."/>
            <person name="Angadi U.B."/>
            <person name="Kumar N."/>
            <person name="Raza M."/>
            <person name="Shah T.M."/>
            <person name="Rai A."/>
            <person name="Jena J.K."/>
        </authorList>
    </citation>
    <scope>NUCLEOTIDE SEQUENCE [LARGE SCALE GENOMIC DNA]</scope>
    <source>
        <strain evidence="4">DASCIFA01</strain>
        <tissue evidence="4">Testis</tissue>
    </source>
</reference>
<dbReference type="InterPro" id="IPR052684">
    <property type="entry name" value="Podoplanin_domain"/>
</dbReference>
<name>A0A498MBG9_LABRO</name>
<proteinExistence type="predicted"/>
<dbReference type="GO" id="GO:0007155">
    <property type="term" value="P:cell adhesion"/>
    <property type="evidence" value="ECO:0007669"/>
    <property type="project" value="TreeGrafter"/>
</dbReference>
<sequence>MMRILLLLLVTLAGPFCTFTQATTLMVPTAIGITPETNVVSTQPVVSAKTEVAAPQDSTSTDAPAREATEAAASTKEVPVVSTTAPVTQSETPVEKTTLTDTTQSTEAGTEETATPEATTDIKNQGEDMGTGQLVGIVIGALIAVIVFIAIIVMVARRMGQYSCMRSRTCALSSVQSAVASVLRVPTRLKLRGVTTKLLWKRRDLVYHQRFFSSSLRFKMSTLMKLHFIASQSQKGER</sequence>
<evidence type="ECO:0000256" key="3">
    <source>
        <dbReference type="SAM" id="SignalP"/>
    </source>
</evidence>
<feature type="region of interest" description="Disordered" evidence="1">
    <location>
        <begin position="70"/>
        <end position="125"/>
    </location>
</feature>
<evidence type="ECO:0000313" key="4">
    <source>
        <dbReference type="EMBL" id="RXN18458.1"/>
    </source>
</evidence>
<dbReference type="Proteomes" id="UP000290572">
    <property type="component" value="Unassembled WGS sequence"/>
</dbReference>
<keyword evidence="2" id="KW-0812">Transmembrane</keyword>
<dbReference type="GO" id="GO:0007165">
    <property type="term" value="P:signal transduction"/>
    <property type="evidence" value="ECO:0007669"/>
    <property type="project" value="TreeGrafter"/>
</dbReference>
<feature type="compositionally biased region" description="Polar residues" evidence="1">
    <location>
        <begin position="81"/>
        <end position="101"/>
    </location>
</feature>
<feature type="signal peptide" evidence="3">
    <location>
        <begin position="1"/>
        <end position="22"/>
    </location>
</feature>
<gene>
    <name evidence="4" type="ORF">ROHU_026304</name>
</gene>
<dbReference type="GO" id="GO:0016477">
    <property type="term" value="P:cell migration"/>
    <property type="evidence" value="ECO:0007669"/>
    <property type="project" value="TreeGrafter"/>
</dbReference>
<feature type="chain" id="PRO_5019784951" evidence="3">
    <location>
        <begin position="23"/>
        <end position="238"/>
    </location>
</feature>
<comment type="caution">
    <text evidence="4">The sequence shown here is derived from an EMBL/GenBank/DDBJ whole genome shotgun (WGS) entry which is preliminary data.</text>
</comment>
<feature type="transmembrane region" description="Helical" evidence="2">
    <location>
        <begin position="134"/>
        <end position="156"/>
    </location>
</feature>
<evidence type="ECO:0000256" key="1">
    <source>
        <dbReference type="SAM" id="MobiDB-lite"/>
    </source>
</evidence>
<dbReference type="Pfam" id="PF05808">
    <property type="entry name" value="Podoplanin"/>
    <property type="match status" value="1"/>
</dbReference>
<evidence type="ECO:0000256" key="2">
    <source>
        <dbReference type="SAM" id="Phobius"/>
    </source>
</evidence>
<feature type="compositionally biased region" description="Low complexity" evidence="1">
    <location>
        <begin position="102"/>
        <end position="119"/>
    </location>
</feature>
<keyword evidence="5" id="KW-1185">Reference proteome</keyword>
<dbReference type="GO" id="GO:1901731">
    <property type="term" value="P:positive regulation of platelet aggregation"/>
    <property type="evidence" value="ECO:0007669"/>
    <property type="project" value="TreeGrafter"/>
</dbReference>
<dbReference type="EMBL" id="QBIY01012720">
    <property type="protein sequence ID" value="RXN18458.1"/>
    <property type="molecule type" value="Genomic_DNA"/>
</dbReference>
<dbReference type="AlphaFoldDB" id="A0A498MBG9"/>
<keyword evidence="2" id="KW-1133">Transmembrane helix</keyword>
<dbReference type="PANTHER" id="PTHR47390:SF1">
    <property type="entry name" value="PODOPLANIN"/>
    <property type="match status" value="1"/>
</dbReference>